<evidence type="ECO:0000313" key="1">
    <source>
        <dbReference type="EMBL" id="JAD17859.1"/>
    </source>
</evidence>
<dbReference type="EMBL" id="GBRH01280036">
    <property type="protein sequence ID" value="JAD17859.1"/>
    <property type="molecule type" value="Transcribed_RNA"/>
</dbReference>
<protein>
    <submittedName>
        <fullName evidence="1">Uncharacterized protein</fullName>
    </submittedName>
</protein>
<reference evidence="1" key="1">
    <citation type="submission" date="2014-09" db="EMBL/GenBank/DDBJ databases">
        <authorList>
            <person name="Magalhaes I.L.F."/>
            <person name="Oliveira U."/>
            <person name="Santos F.R."/>
            <person name="Vidigal T.H.D.A."/>
            <person name="Brescovit A.D."/>
            <person name="Santos A.J."/>
        </authorList>
    </citation>
    <scope>NUCLEOTIDE SEQUENCE</scope>
    <source>
        <tissue evidence="1">Shoot tissue taken approximately 20 cm above the soil surface</tissue>
    </source>
</reference>
<proteinExistence type="predicted"/>
<sequence>MVRASPRGASRTLLVAIPRKTANNGLAWRTRSSRVHRIRSA</sequence>
<organism evidence="1">
    <name type="scientific">Arundo donax</name>
    <name type="common">Giant reed</name>
    <name type="synonym">Donax arundinaceus</name>
    <dbReference type="NCBI Taxonomy" id="35708"/>
    <lineage>
        <taxon>Eukaryota</taxon>
        <taxon>Viridiplantae</taxon>
        <taxon>Streptophyta</taxon>
        <taxon>Embryophyta</taxon>
        <taxon>Tracheophyta</taxon>
        <taxon>Spermatophyta</taxon>
        <taxon>Magnoliopsida</taxon>
        <taxon>Liliopsida</taxon>
        <taxon>Poales</taxon>
        <taxon>Poaceae</taxon>
        <taxon>PACMAD clade</taxon>
        <taxon>Arundinoideae</taxon>
        <taxon>Arundineae</taxon>
        <taxon>Arundo</taxon>
    </lineage>
</organism>
<name>A0A0A8XV24_ARUDO</name>
<reference evidence="1" key="2">
    <citation type="journal article" date="2015" name="Data Brief">
        <title>Shoot transcriptome of the giant reed, Arundo donax.</title>
        <authorList>
            <person name="Barrero R.A."/>
            <person name="Guerrero F.D."/>
            <person name="Moolhuijzen P."/>
            <person name="Goolsby J.A."/>
            <person name="Tidwell J."/>
            <person name="Bellgard S.E."/>
            <person name="Bellgard M.I."/>
        </authorList>
    </citation>
    <scope>NUCLEOTIDE SEQUENCE</scope>
    <source>
        <tissue evidence="1">Shoot tissue taken approximately 20 cm above the soil surface</tissue>
    </source>
</reference>
<dbReference type="AlphaFoldDB" id="A0A0A8XV24"/>
<accession>A0A0A8XV24</accession>